<evidence type="ECO:0000259" key="8">
    <source>
        <dbReference type="PROSITE" id="PS50109"/>
    </source>
</evidence>
<evidence type="ECO:0000313" key="9">
    <source>
        <dbReference type="EMBL" id="MDQ0933334.1"/>
    </source>
</evidence>
<dbReference type="RefSeq" id="WP_307627159.1">
    <property type="nucleotide sequence ID" value="NZ_JAUSZS010000004.1"/>
</dbReference>
<keyword evidence="10" id="KW-1185">Reference proteome</keyword>
<dbReference type="EC" id="2.7.13.3" evidence="2"/>
<dbReference type="GO" id="GO:0016301">
    <property type="term" value="F:kinase activity"/>
    <property type="evidence" value="ECO:0007669"/>
    <property type="project" value="UniProtKB-KW"/>
</dbReference>
<comment type="catalytic activity">
    <reaction evidence="1">
        <text>ATP + protein L-histidine = ADP + protein N-phospho-L-histidine.</text>
        <dbReference type="EC" id="2.7.13.3"/>
    </reaction>
</comment>
<gene>
    <name evidence="9" type="ORF">QFZ49_003274</name>
</gene>
<keyword evidence="4" id="KW-0547">Nucleotide-binding</keyword>
<dbReference type="InterPro" id="IPR004358">
    <property type="entry name" value="Sig_transdc_His_kin-like_C"/>
</dbReference>
<dbReference type="EMBL" id="JAUSZS010000004">
    <property type="protein sequence ID" value="MDQ0933334.1"/>
    <property type="molecule type" value="Genomic_DNA"/>
</dbReference>
<evidence type="ECO:0000256" key="2">
    <source>
        <dbReference type="ARBA" id="ARBA00012438"/>
    </source>
</evidence>
<dbReference type="InterPro" id="IPR036890">
    <property type="entry name" value="HATPase_C_sf"/>
</dbReference>
<keyword evidence="3" id="KW-0808">Transferase</keyword>
<organism evidence="9 10">
    <name type="scientific">Streptomyces turgidiscabies</name>
    <dbReference type="NCBI Taxonomy" id="85558"/>
    <lineage>
        <taxon>Bacteria</taxon>
        <taxon>Bacillati</taxon>
        <taxon>Actinomycetota</taxon>
        <taxon>Actinomycetes</taxon>
        <taxon>Kitasatosporales</taxon>
        <taxon>Streptomycetaceae</taxon>
        <taxon>Streptomyces</taxon>
    </lineage>
</organism>
<evidence type="ECO:0000313" key="10">
    <source>
        <dbReference type="Proteomes" id="UP001223072"/>
    </source>
</evidence>
<sequence>MLETINSAVDVLASRAAKVGADVTVGGVDETVTLDPAELQEVVINLLDNSLYWLQHVPKGSRHVELKVERLEDGALALVVDDSGPGVPPEIREIIFEPYFSSKPDGGGLGLAIVGERVADAYGGALDLVDSRLGGAAFRVTFRRRV</sequence>
<dbReference type="PANTHER" id="PTHR43065">
    <property type="entry name" value="SENSOR HISTIDINE KINASE"/>
    <property type="match status" value="1"/>
</dbReference>
<comment type="caution">
    <text evidence="9">The sequence shown here is derived from an EMBL/GenBank/DDBJ whole genome shotgun (WGS) entry which is preliminary data.</text>
</comment>
<dbReference type="InterPro" id="IPR003594">
    <property type="entry name" value="HATPase_dom"/>
</dbReference>
<keyword evidence="6" id="KW-0067">ATP-binding</keyword>
<dbReference type="SMART" id="SM00387">
    <property type="entry name" value="HATPase_c"/>
    <property type="match status" value="1"/>
</dbReference>
<keyword evidence="7" id="KW-0902">Two-component regulatory system</keyword>
<feature type="domain" description="Histidine kinase" evidence="8">
    <location>
        <begin position="1"/>
        <end position="146"/>
    </location>
</feature>
<dbReference type="PRINTS" id="PR00344">
    <property type="entry name" value="BCTRLSENSOR"/>
</dbReference>
<evidence type="ECO:0000256" key="3">
    <source>
        <dbReference type="ARBA" id="ARBA00022679"/>
    </source>
</evidence>
<accession>A0ABU0RMW2</accession>
<evidence type="ECO:0000256" key="4">
    <source>
        <dbReference type="ARBA" id="ARBA00022741"/>
    </source>
</evidence>
<dbReference type="Pfam" id="PF02518">
    <property type="entry name" value="HATPase_c"/>
    <property type="match status" value="1"/>
</dbReference>
<proteinExistence type="predicted"/>
<dbReference type="SUPFAM" id="SSF55874">
    <property type="entry name" value="ATPase domain of HSP90 chaperone/DNA topoisomerase II/histidine kinase"/>
    <property type="match status" value="1"/>
</dbReference>
<dbReference type="PROSITE" id="PS50109">
    <property type="entry name" value="HIS_KIN"/>
    <property type="match status" value="1"/>
</dbReference>
<dbReference type="PANTHER" id="PTHR43065:SF46">
    <property type="entry name" value="C4-DICARBOXYLATE TRANSPORT SENSOR PROTEIN DCTB"/>
    <property type="match status" value="1"/>
</dbReference>
<protein>
    <recommendedName>
        <fullName evidence="2">histidine kinase</fullName>
        <ecNumber evidence="2">2.7.13.3</ecNumber>
    </recommendedName>
</protein>
<evidence type="ECO:0000256" key="6">
    <source>
        <dbReference type="ARBA" id="ARBA00022840"/>
    </source>
</evidence>
<dbReference type="InterPro" id="IPR005467">
    <property type="entry name" value="His_kinase_dom"/>
</dbReference>
<evidence type="ECO:0000256" key="7">
    <source>
        <dbReference type="ARBA" id="ARBA00023012"/>
    </source>
</evidence>
<dbReference type="Gene3D" id="3.30.565.10">
    <property type="entry name" value="Histidine kinase-like ATPase, C-terminal domain"/>
    <property type="match status" value="1"/>
</dbReference>
<dbReference type="Proteomes" id="UP001223072">
    <property type="component" value="Unassembled WGS sequence"/>
</dbReference>
<evidence type="ECO:0000256" key="5">
    <source>
        <dbReference type="ARBA" id="ARBA00022777"/>
    </source>
</evidence>
<evidence type="ECO:0000256" key="1">
    <source>
        <dbReference type="ARBA" id="ARBA00000085"/>
    </source>
</evidence>
<reference evidence="9 10" key="1">
    <citation type="submission" date="2023-07" db="EMBL/GenBank/DDBJ databases">
        <title>Comparative genomics of wheat-associated soil bacteria to identify genetic determinants of phenazine resistance.</title>
        <authorList>
            <person name="Mouncey N."/>
        </authorList>
    </citation>
    <scope>NUCLEOTIDE SEQUENCE [LARGE SCALE GENOMIC DNA]</scope>
    <source>
        <strain evidence="9 10">W2I16</strain>
    </source>
</reference>
<keyword evidence="5 9" id="KW-0418">Kinase</keyword>
<name>A0ABU0RMW2_9ACTN</name>